<comment type="caution">
    <text evidence="1">The sequence shown here is derived from an EMBL/GenBank/DDBJ whole genome shotgun (WGS) entry which is preliminary data.</text>
</comment>
<evidence type="ECO:0000313" key="2">
    <source>
        <dbReference type="Proteomes" id="UP000504756"/>
    </source>
</evidence>
<dbReference type="EMBL" id="BLXU01000009">
    <property type="protein sequence ID" value="GFO52344.1"/>
    <property type="molecule type" value="Genomic_DNA"/>
</dbReference>
<dbReference type="AlphaFoldDB" id="A0A6L2ZYB3"/>
<gene>
    <name evidence="1" type="ORF">ikelab_16190</name>
</gene>
<name>A0A6L2ZYB3_9LACT</name>
<dbReference type="Proteomes" id="UP000504756">
    <property type="component" value="Unassembled WGS sequence"/>
</dbReference>
<evidence type="ECO:0000313" key="1">
    <source>
        <dbReference type="EMBL" id="GFO52344.1"/>
    </source>
</evidence>
<sequence length="79" mass="9287">MFQKLKKRFPSWRELSNLEDFSNVAESEKPIARQIVRNNAQSAHNIEQSVVSYLAQELSQSEITARWHTTWTGLPEWNK</sequence>
<dbReference type="RefSeq" id="WP_176490529.1">
    <property type="nucleotide sequence ID" value="NZ_BLXU01000009.1"/>
</dbReference>
<accession>A0A6L2ZYB3</accession>
<proteinExistence type="predicted"/>
<organism evidence="1 2">
    <name type="scientific">Lactococcus garvieae</name>
    <dbReference type="NCBI Taxonomy" id="1363"/>
    <lineage>
        <taxon>Bacteria</taxon>
        <taxon>Bacillati</taxon>
        <taxon>Bacillota</taxon>
        <taxon>Bacilli</taxon>
        <taxon>Lactobacillales</taxon>
        <taxon>Streptococcaceae</taxon>
        <taxon>Lactococcus</taxon>
    </lineage>
</organism>
<protein>
    <submittedName>
        <fullName evidence="1">Uncharacterized protein</fullName>
    </submittedName>
</protein>
<reference evidence="1 2" key="1">
    <citation type="submission" date="2020-06" db="EMBL/GenBank/DDBJ databases">
        <title>Draft genome sequence of Lactic acid bacteria from Okinawan-style tofu.</title>
        <authorList>
            <person name="Takara I."/>
            <person name="Ikematsu S."/>
        </authorList>
    </citation>
    <scope>NUCLEOTIDE SEQUENCE [LARGE SCALE GENOMIC DNA]</scope>
    <source>
        <strain evidence="2">lg38</strain>
    </source>
</reference>